<evidence type="ECO:0000313" key="2">
    <source>
        <dbReference type="EMBL" id="CAE6464315.1"/>
    </source>
</evidence>
<sequence length="184" mass="19582">MTWADYWALESRTRPESQTAKEWGPLAGRYIYFSKGRYVATRHMFGMKGSGVPSPVNYVPGLGDDPPAPINAKSTPSPSQPTGRPVARSAPQQSETYEKTIALGPLPYEIADGARAGFDKLFGPTGRLLSAGTKLWDDGVPMRVAKSMYELAIAGEPLALANKAVDLIIRASRGGGSGPDGTSL</sequence>
<reference evidence="2" key="1">
    <citation type="submission" date="2021-01" db="EMBL/GenBank/DDBJ databases">
        <authorList>
            <person name="Kaushik A."/>
        </authorList>
    </citation>
    <scope>NUCLEOTIDE SEQUENCE</scope>
    <source>
        <strain evidence="2">Type strain: AG8-Rh-89/</strain>
    </source>
</reference>
<proteinExistence type="predicted"/>
<comment type="caution">
    <text evidence="2">The sequence shown here is derived from an EMBL/GenBank/DDBJ whole genome shotgun (WGS) entry which is preliminary data.</text>
</comment>
<accession>A0A8H3BST8</accession>
<dbReference type="EMBL" id="CAJMWZ010002856">
    <property type="protein sequence ID" value="CAE6464315.1"/>
    <property type="molecule type" value="Genomic_DNA"/>
</dbReference>
<dbReference type="Proteomes" id="UP000663850">
    <property type="component" value="Unassembled WGS sequence"/>
</dbReference>
<evidence type="ECO:0000313" key="3">
    <source>
        <dbReference type="Proteomes" id="UP000663850"/>
    </source>
</evidence>
<name>A0A8H3BST8_9AGAM</name>
<protein>
    <submittedName>
        <fullName evidence="2">Uncharacterized protein</fullName>
    </submittedName>
</protein>
<feature type="region of interest" description="Disordered" evidence="1">
    <location>
        <begin position="57"/>
        <end position="95"/>
    </location>
</feature>
<dbReference type="AlphaFoldDB" id="A0A8H3BST8"/>
<organism evidence="2 3">
    <name type="scientific">Rhizoctonia solani</name>
    <dbReference type="NCBI Taxonomy" id="456999"/>
    <lineage>
        <taxon>Eukaryota</taxon>
        <taxon>Fungi</taxon>
        <taxon>Dikarya</taxon>
        <taxon>Basidiomycota</taxon>
        <taxon>Agaricomycotina</taxon>
        <taxon>Agaricomycetes</taxon>
        <taxon>Cantharellales</taxon>
        <taxon>Ceratobasidiaceae</taxon>
        <taxon>Rhizoctonia</taxon>
    </lineage>
</organism>
<evidence type="ECO:0000256" key="1">
    <source>
        <dbReference type="SAM" id="MobiDB-lite"/>
    </source>
</evidence>
<gene>
    <name evidence="2" type="ORF">RDB_LOCUS55164</name>
</gene>
<feature type="compositionally biased region" description="Polar residues" evidence="1">
    <location>
        <begin position="72"/>
        <end position="82"/>
    </location>
</feature>